<protein>
    <submittedName>
        <fullName evidence="1">Uncharacterized protein</fullName>
    </submittedName>
</protein>
<sequence length="87" mass="10211">MVPISSSATARETKEKKWEFDCLLKKPSIEILLILNQPNTKTNFVRTTLFKDLYMPLLKKKGKKIRIFTCLELSPIYRNEDSQVLHQ</sequence>
<organism evidence="1">
    <name type="scientific">Rhizophora mucronata</name>
    <name type="common">Asiatic mangrove</name>
    <dbReference type="NCBI Taxonomy" id="61149"/>
    <lineage>
        <taxon>Eukaryota</taxon>
        <taxon>Viridiplantae</taxon>
        <taxon>Streptophyta</taxon>
        <taxon>Embryophyta</taxon>
        <taxon>Tracheophyta</taxon>
        <taxon>Spermatophyta</taxon>
        <taxon>Magnoliopsida</taxon>
        <taxon>eudicotyledons</taxon>
        <taxon>Gunneridae</taxon>
        <taxon>Pentapetalae</taxon>
        <taxon>rosids</taxon>
        <taxon>fabids</taxon>
        <taxon>Malpighiales</taxon>
        <taxon>Rhizophoraceae</taxon>
        <taxon>Rhizophora</taxon>
    </lineage>
</organism>
<proteinExistence type="predicted"/>
<dbReference type="EMBL" id="GGEC01014970">
    <property type="protein sequence ID" value="MBW95453.1"/>
    <property type="molecule type" value="Transcribed_RNA"/>
</dbReference>
<reference evidence="1" key="1">
    <citation type="submission" date="2018-02" db="EMBL/GenBank/DDBJ databases">
        <title>Rhizophora mucronata_Transcriptome.</title>
        <authorList>
            <person name="Meera S.P."/>
            <person name="Sreeshan A."/>
            <person name="Augustine A."/>
        </authorList>
    </citation>
    <scope>NUCLEOTIDE SEQUENCE</scope>
    <source>
        <tissue evidence="1">Leaf</tissue>
    </source>
</reference>
<name>A0A2P2JPQ6_RHIMU</name>
<evidence type="ECO:0000313" key="1">
    <source>
        <dbReference type="EMBL" id="MBW95453.1"/>
    </source>
</evidence>
<accession>A0A2P2JPQ6</accession>
<dbReference type="AlphaFoldDB" id="A0A2P2JPQ6"/>